<dbReference type="GeneID" id="77426313"/>
<dbReference type="PRINTS" id="PR00123">
    <property type="entry name" value="ATPASEA"/>
</dbReference>
<evidence type="ECO:0000256" key="7">
    <source>
        <dbReference type="ARBA" id="ARBA00022989"/>
    </source>
</evidence>
<evidence type="ECO:0000256" key="11">
    <source>
        <dbReference type="RuleBase" id="RU004450"/>
    </source>
</evidence>
<dbReference type="GO" id="GO:0046933">
    <property type="term" value="F:proton-transporting ATP synthase activity, rotational mechanism"/>
    <property type="evidence" value="ECO:0007669"/>
    <property type="project" value="TreeGrafter"/>
</dbReference>
<dbReference type="InterPro" id="IPR045083">
    <property type="entry name" value="ATP_synth_F0_asu_bact/mt"/>
</dbReference>
<keyword evidence="10" id="KW-0066">ATP synthesis</keyword>
<dbReference type="Gene3D" id="1.20.120.220">
    <property type="entry name" value="ATP synthase, F0 complex, subunit A"/>
    <property type="match status" value="1"/>
</dbReference>
<keyword evidence="8" id="KW-0406">Ion transport</keyword>
<dbReference type="Pfam" id="PF00119">
    <property type="entry name" value="ATP-synt_A"/>
    <property type="match status" value="1"/>
</dbReference>
<dbReference type="PANTHER" id="PTHR11410:SF0">
    <property type="entry name" value="ATP SYNTHASE SUBUNIT A"/>
    <property type="match status" value="1"/>
</dbReference>
<keyword evidence="5 12" id="KW-0812">Transmembrane</keyword>
<evidence type="ECO:0000256" key="6">
    <source>
        <dbReference type="ARBA" id="ARBA00022781"/>
    </source>
</evidence>
<evidence type="ECO:0000256" key="8">
    <source>
        <dbReference type="ARBA" id="ARBA00023065"/>
    </source>
</evidence>
<feature type="transmembrane region" description="Helical" evidence="12">
    <location>
        <begin position="185"/>
        <end position="218"/>
    </location>
</feature>
<keyword evidence="3" id="KW-0813">Transport</keyword>
<dbReference type="SUPFAM" id="SSF81336">
    <property type="entry name" value="F1F0 ATP synthase subunit A"/>
    <property type="match status" value="1"/>
</dbReference>
<feature type="transmembrane region" description="Helical" evidence="12">
    <location>
        <begin position="67"/>
        <end position="86"/>
    </location>
</feature>
<evidence type="ECO:0000256" key="5">
    <source>
        <dbReference type="ARBA" id="ARBA00022692"/>
    </source>
</evidence>
<keyword evidence="6" id="KW-0375">Hydrogen ion transport</keyword>
<keyword evidence="13" id="KW-0496">Mitochondrion</keyword>
<evidence type="ECO:0000256" key="1">
    <source>
        <dbReference type="ARBA" id="ARBA00004141"/>
    </source>
</evidence>
<reference evidence="13" key="1">
    <citation type="submission" date="2021-11" db="EMBL/GenBank/DDBJ databases">
        <authorList>
            <person name="Ge X.-Y."/>
            <person name="Peng L."/>
            <person name="Sun C.-H."/>
            <person name="Wang B.-X."/>
        </authorList>
    </citation>
    <scope>NUCLEOTIDE SEQUENCE</scope>
</reference>
<dbReference type="GO" id="GO:0045259">
    <property type="term" value="C:proton-transporting ATP synthase complex"/>
    <property type="evidence" value="ECO:0007669"/>
    <property type="project" value="UniProtKB-KW"/>
</dbReference>
<reference evidence="13" key="2">
    <citation type="journal article" date="2022" name="Syst. Entomol.">
        <title>Massive gene rearrangements of mitochondrial genomes and implications for the phylogeny of Trichoptera (Insecta).</title>
        <authorList>
            <person name="Ge X."/>
            <person name="Peng L."/>
            <person name="Vogler A.P."/>
            <person name="Morse J.C."/>
            <person name="Yang L."/>
            <person name="Sun C."/>
            <person name="Wang B."/>
        </authorList>
    </citation>
    <scope>NUCLEOTIDE SEQUENCE</scope>
</reference>
<sequence>MMNNLFSIFDPISIFNLSLNWLSSTFFILMFPKKFYFYPNRIIMLLENLIKFLICEFKSILFNNKFIFIPIMMFLLIMNNNIFSLIPYIFSSTSHMQLNMLMSFPIWISIMIFGWTFNMNNMFCHLVPNSTPIYLMNFMVLIETISNMIRPMTLMVRLTANLIAGHLLLSLLSSIKFILSYQSIMLLIFIQFMLITLEMSVALIQAYVFSLLICLYFMDSN</sequence>
<keyword evidence="7 12" id="KW-1133">Transmembrane helix</keyword>
<feature type="transmembrane region" description="Helical" evidence="12">
    <location>
        <begin position="158"/>
        <end position="179"/>
    </location>
</feature>
<comment type="similarity">
    <text evidence="2">Belongs to the ATPase A chain family.</text>
</comment>
<dbReference type="CTD" id="4508"/>
<evidence type="ECO:0000256" key="3">
    <source>
        <dbReference type="ARBA" id="ARBA00022448"/>
    </source>
</evidence>
<feature type="transmembrane region" description="Helical" evidence="12">
    <location>
        <begin position="12"/>
        <end position="31"/>
    </location>
</feature>
<protein>
    <recommendedName>
        <fullName evidence="11">ATP synthase subunit a</fullName>
    </recommendedName>
</protein>
<keyword evidence="9 12" id="KW-0472">Membrane</keyword>
<dbReference type="RefSeq" id="YP_010586463.1">
    <property type="nucleotide sequence ID" value="NC_069277.1"/>
</dbReference>
<keyword evidence="4" id="KW-0138">CF(0)</keyword>
<dbReference type="NCBIfam" id="TIGR01131">
    <property type="entry name" value="ATP_synt_6_or_A"/>
    <property type="match status" value="1"/>
</dbReference>
<feature type="transmembrane region" description="Helical" evidence="12">
    <location>
        <begin position="129"/>
        <end position="146"/>
    </location>
</feature>
<evidence type="ECO:0000256" key="4">
    <source>
        <dbReference type="ARBA" id="ARBA00022547"/>
    </source>
</evidence>
<feature type="transmembrane region" description="Helical" evidence="12">
    <location>
        <begin position="98"/>
        <end position="117"/>
    </location>
</feature>
<proteinExistence type="inferred from homology"/>
<accession>A0A9E8LP70</accession>
<geneLocation type="mitochondrion" evidence="13"/>
<dbReference type="InterPro" id="IPR000568">
    <property type="entry name" value="ATP_synth_F0_asu"/>
</dbReference>
<organism evidence="13">
    <name type="scientific">Plectrocnemia tortosa</name>
    <dbReference type="NCBI Taxonomy" id="623669"/>
    <lineage>
        <taxon>Eukaryota</taxon>
        <taxon>Metazoa</taxon>
        <taxon>Ecdysozoa</taxon>
        <taxon>Arthropoda</taxon>
        <taxon>Hexapoda</taxon>
        <taxon>Insecta</taxon>
        <taxon>Pterygota</taxon>
        <taxon>Neoptera</taxon>
        <taxon>Endopterygota</taxon>
        <taxon>Trichoptera</taxon>
        <taxon>Annulipalpia</taxon>
        <taxon>Psychomyioidea</taxon>
        <taxon>Polycentropodidae</taxon>
        <taxon>Polycentropodinae</taxon>
        <taxon>Plectrocnemia</taxon>
    </lineage>
</organism>
<evidence type="ECO:0000256" key="10">
    <source>
        <dbReference type="ARBA" id="ARBA00023310"/>
    </source>
</evidence>
<dbReference type="AlphaFoldDB" id="A0A9E8LP70"/>
<dbReference type="CDD" id="cd00310">
    <property type="entry name" value="ATP-synt_Fo_a_6"/>
    <property type="match status" value="1"/>
</dbReference>
<evidence type="ECO:0000256" key="12">
    <source>
        <dbReference type="SAM" id="Phobius"/>
    </source>
</evidence>
<dbReference type="GO" id="GO:0005743">
    <property type="term" value="C:mitochondrial inner membrane"/>
    <property type="evidence" value="ECO:0007669"/>
    <property type="project" value="UniProtKB-SubCell"/>
</dbReference>
<gene>
    <name evidence="13" type="primary">ATP6</name>
</gene>
<evidence type="ECO:0000256" key="9">
    <source>
        <dbReference type="ARBA" id="ARBA00023136"/>
    </source>
</evidence>
<evidence type="ECO:0000256" key="2">
    <source>
        <dbReference type="ARBA" id="ARBA00006810"/>
    </source>
</evidence>
<dbReference type="PANTHER" id="PTHR11410">
    <property type="entry name" value="ATP SYNTHASE SUBUNIT A"/>
    <property type="match status" value="1"/>
</dbReference>
<evidence type="ECO:0000313" key="13">
    <source>
        <dbReference type="EMBL" id="UZZ44264.1"/>
    </source>
</evidence>
<comment type="subcellular location">
    <subcellularLocation>
        <location evidence="1">Membrane</location>
        <topology evidence="1">Multi-pass membrane protein</topology>
    </subcellularLocation>
    <subcellularLocation>
        <location evidence="11">Mitochondrion inner membrane</location>
        <topology evidence="11">Multi-pass membrane protein</topology>
    </subcellularLocation>
</comment>
<name>A0A9E8LP70_9NEOP</name>
<dbReference type="InterPro" id="IPR035908">
    <property type="entry name" value="F0_ATP_A_sf"/>
</dbReference>
<dbReference type="EMBL" id="OL678041">
    <property type="protein sequence ID" value="UZZ44264.1"/>
    <property type="molecule type" value="Genomic_DNA"/>
</dbReference>